<dbReference type="PANTHER" id="PTHR11040">
    <property type="entry name" value="ZINC/IRON TRANSPORTER"/>
    <property type="match status" value="1"/>
</dbReference>
<dbReference type="RefSeq" id="WP_044663683.1">
    <property type="nucleotide sequence ID" value="NZ_CDRZ01000001.1"/>
</dbReference>
<sequence>MSALLPSLLAGLATAIGCLIVLLTRIPGRRTLAVMLGGAAGVMLAVVILDLIPASLDTGTPLETIIGTAVGIGILWVIDRAFASRTVTSPFHQIIAMRRLGYMMTIGIALHDLPEGIAIAGAYAVGGKLGPLLAFSIALHNIPEGIATAAPLQMGGLRRSHILLINIIVSLFTPLGTLFGLFLIQVSPQHLSFLLALAAGAMIYLIKDELLPAAQRMSMLWCWCGVIAGYLLLWFSQFIAG</sequence>
<dbReference type="EMBL" id="CDRZ01000001">
    <property type="protein sequence ID" value="CEO87284.1"/>
    <property type="molecule type" value="Genomic_DNA"/>
</dbReference>
<dbReference type="AlphaFoldDB" id="A0A0B7M9Y6"/>
<keyword evidence="6 8" id="KW-1133">Transmembrane helix</keyword>
<protein>
    <submittedName>
        <fullName evidence="9">Zinc/iron permease</fullName>
    </submittedName>
</protein>
<feature type="transmembrane region" description="Helical" evidence="8">
    <location>
        <begin position="162"/>
        <end position="184"/>
    </location>
</feature>
<evidence type="ECO:0000256" key="5">
    <source>
        <dbReference type="ARBA" id="ARBA00022833"/>
    </source>
</evidence>
<dbReference type="GO" id="GO:0005385">
    <property type="term" value="F:zinc ion transmembrane transporter activity"/>
    <property type="evidence" value="ECO:0007669"/>
    <property type="project" value="TreeGrafter"/>
</dbReference>
<evidence type="ECO:0000256" key="8">
    <source>
        <dbReference type="SAM" id="Phobius"/>
    </source>
</evidence>
<gene>
    <name evidence="9" type="ORF">SSCH_10018</name>
</gene>
<keyword evidence="5" id="KW-0862">Zinc</keyword>
<feature type="transmembrane region" description="Helical" evidence="8">
    <location>
        <begin position="6"/>
        <end position="24"/>
    </location>
</feature>
<feature type="transmembrane region" description="Helical" evidence="8">
    <location>
        <begin position="190"/>
        <end position="206"/>
    </location>
</feature>
<dbReference type="InterPro" id="IPR003689">
    <property type="entry name" value="ZIP"/>
</dbReference>
<proteinExistence type="inferred from homology"/>
<accession>A0A0B7M9Y6</accession>
<feature type="transmembrane region" description="Helical" evidence="8">
    <location>
        <begin position="31"/>
        <end position="52"/>
    </location>
</feature>
<dbReference type="Proteomes" id="UP000046155">
    <property type="component" value="Unassembled WGS sequence"/>
</dbReference>
<dbReference type="GO" id="GO:0005886">
    <property type="term" value="C:plasma membrane"/>
    <property type="evidence" value="ECO:0007669"/>
    <property type="project" value="UniProtKB-SubCell"/>
</dbReference>
<comment type="subcellular location">
    <subcellularLocation>
        <location evidence="1">Cell membrane</location>
        <topology evidence="1">Multi-pass membrane protein</topology>
    </subcellularLocation>
</comment>
<evidence type="ECO:0000256" key="7">
    <source>
        <dbReference type="ARBA" id="ARBA00023136"/>
    </source>
</evidence>
<name>A0A0B7M9Y6_9FIRM</name>
<organism evidence="9 10">
    <name type="scientific">Syntrophaceticus schinkii</name>
    <dbReference type="NCBI Taxonomy" id="499207"/>
    <lineage>
        <taxon>Bacteria</taxon>
        <taxon>Bacillati</taxon>
        <taxon>Bacillota</taxon>
        <taxon>Clostridia</taxon>
        <taxon>Thermoanaerobacterales</taxon>
        <taxon>Thermoanaerobacterales Family III. Incertae Sedis</taxon>
        <taxon>Syntrophaceticus</taxon>
    </lineage>
</organism>
<evidence type="ECO:0000256" key="1">
    <source>
        <dbReference type="ARBA" id="ARBA00004651"/>
    </source>
</evidence>
<keyword evidence="3" id="KW-1003">Cell membrane</keyword>
<evidence type="ECO:0000256" key="2">
    <source>
        <dbReference type="ARBA" id="ARBA00006939"/>
    </source>
</evidence>
<dbReference type="Pfam" id="PF02535">
    <property type="entry name" value="Zip"/>
    <property type="match status" value="1"/>
</dbReference>
<comment type="similarity">
    <text evidence="2">Belongs to the ZIP transporter (TC 2.A.5) family.</text>
</comment>
<keyword evidence="10" id="KW-1185">Reference proteome</keyword>
<evidence type="ECO:0000256" key="3">
    <source>
        <dbReference type="ARBA" id="ARBA00022475"/>
    </source>
</evidence>
<feature type="transmembrane region" description="Helical" evidence="8">
    <location>
        <begin position="64"/>
        <end position="82"/>
    </location>
</feature>
<dbReference type="PANTHER" id="PTHR11040:SF211">
    <property type="entry name" value="ZINC TRANSPORTER ZIP11"/>
    <property type="match status" value="1"/>
</dbReference>
<evidence type="ECO:0000256" key="4">
    <source>
        <dbReference type="ARBA" id="ARBA00022692"/>
    </source>
</evidence>
<reference evidence="10" key="1">
    <citation type="submission" date="2015-01" db="EMBL/GenBank/DDBJ databases">
        <authorList>
            <person name="Manzoor Shahid"/>
            <person name="Zubair Saima"/>
        </authorList>
    </citation>
    <scope>NUCLEOTIDE SEQUENCE [LARGE SCALE GENOMIC DNA]</scope>
    <source>
        <strain evidence="10">Sp3</strain>
    </source>
</reference>
<evidence type="ECO:0000313" key="9">
    <source>
        <dbReference type="EMBL" id="CEO87284.1"/>
    </source>
</evidence>
<evidence type="ECO:0000313" key="10">
    <source>
        <dbReference type="Proteomes" id="UP000046155"/>
    </source>
</evidence>
<keyword evidence="7 8" id="KW-0472">Membrane</keyword>
<dbReference type="OrthoDB" id="9787346at2"/>
<evidence type="ECO:0000256" key="6">
    <source>
        <dbReference type="ARBA" id="ARBA00022989"/>
    </source>
</evidence>
<feature type="transmembrane region" description="Helical" evidence="8">
    <location>
        <begin position="218"/>
        <end position="240"/>
    </location>
</feature>
<keyword evidence="4 8" id="KW-0812">Transmembrane</keyword>